<dbReference type="Proteomes" id="UP001417504">
    <property type="component" value="Unassembled WGS sequence"/>
</dbReference>
<evidence type="ECO:0000256" key="1">
    <source>
        <dbReference type="SAM" id="Phobius"/>
    </source>
</evidence>
<keyword evidence="1" id="KW-1133">Transmembrane helix</keyword>
<proteinExistence type="predicted"/>
<dbReference type="AlphaFoldDB" id="A0AAP0IJ57"/>
<organism evidence="2 3">
    <name type="scientific">Stephania japonica</name>
    <dbReference type="NCBI Taxonomy" id="461633"/>
    <lineage>
        <taxon>Eukaryota</taxon>
        <taxon>Viridiplantae</taxon>
        <taxon>Streptophyta</taxon>
        <taxon>Embryophyta</taxon>
        <taxon>Tracheophyta</taxon>
        <taxon>Spermatophyta</taxon>
        <taxon>Magnoliopsida</taxon>
        <taxon>Ranunculales</taxon>
        <taxon>Menispermaceae</taxon>
        <taxon>Menispermoideae</taxon>
        <taxon>Cissampelideae</taxon>
        <taxon>Stephania</taxon>
    </lineage>
</organism>
<evidence type="ECO:0000313" key="3">
    <source>
        <dbReference type="Proteomes" id="UP001417504"/>
    </source>
</evidence>
<keyword evidence="1" id="KW-0812">Transmembrane</keyword>
<comment type="caution">
    <text evidence="2">The sequence shown here is derived from an EMBL/GenBank/DDBJ whole genome shotgun (WGS) entry which is preliminary data.</text>
</comment>
<feature type="transmembrane region" description="Helical" evidence="1">
    <location>
        <begin position="118"/>
        <end position="138"/>
    </location>
</feature>
<keyword evidence="3" id="KW-1185">Reference proteome</keyword>
<evidence type="ECO:0000313" key="2">
    <source>
        <dbReference type="EMBL" id="KAK9116085.1"/>
    </source>
</evidence>
<keyword evidence="1" id="KW-0472">Membrane</keyword>
<gene>
    <name evidence="2" type="ORF">Sjap_015032</name>
</gene>
<name>A0AAP0IJ57_9MAGN</name>
<sequence>MVHRHQRLVRHHPQPSPLHRQVLRHHLLSNARGCLCCLACAPPPPDVPRVHHHHLMFDVSTTTTCCMPPHRSPLVPLLCSSPLLLFLIPSLIICDFDQSCLSLWGVCVDFVEDKDEFWRFWVSRLGFLWLGFGAQILWD</sequence>
<protein>
    <submittedName>
        <fullName evidence="2">Uncharacterized protein</fullName>
    </submittedName>
</protein>
<accession>A0AAP0IJ57</accession>
<dbReference type="EMBL" id="JBBNAE010000006">
    <property type="protein sequence ID" value="KAK9116085.1"/>
    <property type="molecule type" value="Genomic_DNA"/>
</dbReference>
<reference evidence="2 3" key="1">
    <citation type="submission" date="2024-01" db="EMBL/GenBank/DDBJ databases">
        <title>Genome assemblies of Stephania.</title>
        <authorList>
            <person name="Yang L."/>
        </authorList>
    </citation>
    <scope>NUCLEOTIDE SEQUENCE [LARGE SCALE GENOMIC DNA]</scope>
    <source>
        <strain evidence="2">QJT</strain>
        <tissue evidence="2">Leaf</tissue>
    </source>
</reference>